<dbReference type="InterPro" id="IPR015947">
    <property type="entry name" value="PUA-like_sf"/>
</dbReference>
<protein>
    <submittedName>
        <fullName evidence="1">ASCH domain protein</fullName>
    </submittedName>
</protein>
<organism evidence="1">
    <name type="scientific">Siphoviridae sp. ctzr51</name>
    <dbReference type="NCBI Taxonomy" id="2825751"/>
    <lineage>
        <taxon>Viruses</taxon>
        <taxon>Duplodnaviria</taxon>
        <taxon>Heunggongvirae</taxon>
        <taxon>Uroviricota</taxon>
        <taxon>Caudoviricetes</taxon>
    </lineage>
</organism>
<dbReference type="Gene3D" id="2.30.130.30">
    <property type="entry name" value="Hypothetical protein"/>
    <property type="match status" value="1"/>
</dbReference>
<evidence type="ECO:0000313" key="1">
    <source>
        <dbReference type="EMBL" id="DAF95875.1"/>
    </source>
</evidence>
<accession>A0A8S5UN72</accession>
<sequence>MAEYESYDIYKALTVKQPYANDLVTVAYQEDGVNYGIKSIEVRSRNTHYRGDLLICSSAKPVYPYLISGAALGLVELYDVKRIEDFTEDDWLCTRIPIKKRAEIKSGYGWMMRNPRKVIEVPVKGQLGMDNIPFMAGEIIPYPQRIFLDKKGYYDIMKSVLDHENKQAGKV</sequence>
<proteinExistence type="predicted"/>
<reference evidence="1" key="1">
    <citation type="journal article" date="2021" name="Proc. Natl. Acad. Sci. U.S.A.">
        <title>A Catalog of Tens of Thousands of Viruses from Human Metagenomes Reveals Hidden Associations with Chronic Diseases.</title>
        <authorList>
            <person name="Tisza M.J."/>
            <person name="Buck C.B."/>
        </authorList>
    </citation>
    <scope>NUCLEOTIDE SEQUENCE</scope>
    <source>
        <strain evidence="1">Ctzr51</strain>
    </source>
</reference>
<dbReference type="EMBL" id="BK016111">
    <property type="protein sequence ID" value="DAF95875.1"/>
    <property type="molecule type" value="Genomic_DNA"/>
</dbReference>
<name>A0A8S5UN72_9CAUD</name>
<dbReference type="SUPFAM" id="SSF88697">
    <property type="entry name" value="PUA domain-like"/>
    <property type="match status" value="1"/>
</dbReference>